<evidence type="ECO:0000313" key="7">
    <source>
        <dbReference type="Proteomes" id="UP000235114"/>
    </source>
</evidence>
<dbReference type="Pfam" id="PF07885">
    <property type="entry name" value="Ion_trans_2"/>
    <property type="match status" value="1"/>
</dbReference>
<name>A0A2N5GLS5_9BACI</name>
<gene>
    <name evidence="4" type="ORF">CU635_09995</name>
    <name evidence="5" type="ORF">CVD25_11200</name>
</gene>
<dbReference type="InterPro" id="IPR013099">
    <property type="entry name" value="K_chnl_dom"/>
</dbReference>
<evidence type="ECO:0000256" key="1">
    <source>
        <dbReference type="ARBA" id="ARBA00004651"/>
    </source>
</evidence>
<dbReference type="Pfam" id="PF02254">
    <property type="entry name" value="TrkA_N"/>
    <property type="match status" value="1"/>
</dbReference>
<keyword evidence="2" id="KW-0812">Transmembrane</keyword>
<reference evidence="4 6" key="1">
    <citation type="submission" date="2017-11" db="EMBL/GenBank/DDBJ databases">
        <title>Comparitive Functional Genomics of Dry Heat Resistant strains isolated from the Viking Spacecraft.</title>
        <authorList>
            <person name="Seuylemezian A."/>
            <person name="Cooper K."/>
            <person name="Vaishampayan P."/>
        </authorList>
    </citation>
    <scope>NUCLEOTIDE SEQUENCE [LARGE SCALE GENOMIC DNA]</scope>
    <source>
        <strain evidence="4 6">M4.6</strain>
    </source>
</reference>
<keyword evidence="7" id="KW-1185">Reference proteome</keyword>
<dbReference type="SUPFAM" id="SSF81324">
    <property type="entry name" value="Voltage-gated potassium channels"/>
    <property type="match status" value="1"/>
</dbReference>
<dbReference type="SUPFAM" id="SSF116726">
    <property type="entry name" value="TrkA C-terminal domain-like"/>
    <property type="match status" value="1"/>
</dbReference>
<dbReference type="InterPro" id="IPR003148">
    <property type="entry name" value="RCK_N"/>
</dbReference>
<dbReference type="InterPro" id="IPR050721">
    <property type="entry name" value="Trk_Ktr_HKT_K-transport"/>
</dbReference>
<dbReference type="EMBL" id="PGVD01000028">
    <property type="protein sequence ID" value="PLR97186.1"/>
    <property type="molecule type" value="Genomic_DNA"/>
</dbReference>
<dbReference type="OrthoDB" id="9785285at2"/>
<evidence type="ECO:0000313" key="6">
    <source>
        <dbReference type="Proteomes" id="UP000234951"/>
    </source>
</evidence>
<sequence>MQQHLYSNFLRLPLLIRILMIALLVIVTFGAIIHLIEPQNFPSIFDGIWWAIITASTVGYGDYAPESFWGRIVGVLLILVGAGLLSSYFVTITATTVKKHNEYIDGKAVYRGMGHIIIIGWNERSKEIIQSILNTDKHMQIILIDETLQKKPLSMRQLHFLKGRANQDEILHKANINGAGKVLITADQNKDELQADMNSILTLLSIKGIRPELTCIVEILTSEQVANAKRAGADEIIRTNSLTSFVMIHGLTSQEKMGSILELLSQLEGSRLTFSGVTDQLIGKTFMDAAAEMLANGILIVGVKRGKETYINPPHPFTIERNDQLLEIVS</sequence>
<dbReference type="AlphaFoldDB" id="A0A2N5GLS5"/>
<reference evidence="5 7" key="2">
    <citation type="submission" date="2017-12" db="EMBL/GenBank/DDBJ databases">
        <title>Comparative Functional Genomics of Dry Heat Resistant strains isolated from the Viking Spacecraft.</title>
        <authorList>
            <person name="Seuylemezian A."/>
            <person name="Cooper K."/>
            <person name="Vaishampayan P."/>
        </authorList>
    </citation>
    <scope>NUCLEOTIDE SEQUENCE [LARGE SCALE GENOMIC DNA]</scope>
    <source>
        <strain evidence="5 7">ATCC 29669</strain>
    </source>
</reference>
<evidence type="ECO:0000313" key="4">
    <source>
        <dbReference type="EMBL" id="PLR82809.1"/>
    </source>
</evidence>
<protein>
    <submittedName>
        <fullName evidence="4">Ion transporter</fullName>
    </submittedName>
</protein>
<feature type="transmembrane region" description="Helical" evidence="2">
    <location>
        <begin position="72"/>
        <end position="90"/>
    </location>
</feature>
<dbReference type="Gene3D" id="1.10.287.70">
    <property type="match status" value="1"/>
</dbReference>
<dbReference type="PROSITE" id="PS51201">
    <property type="entry name" value="RCK_N"/>
    <property type="match status" value="1"/>
</dbReference>
<feature type="domain" description="RCK N-terminal" evidence="3">
    <location>
        <begin position="113"/>
        <end position="237"/>
    </location>
</feature>
<comment type="caution">
    <text evidence="4">The sequence shown here is derived from an EMBL/GenBank/DDBJ whole genome shotgun (WGS) entry which is preliminary data.</text>
</comment>
<dbReference type="InterPro" id="IPR036721">
    <property type="entry name" value="RCK_C_sf"/>
</dbReference>
<feature type="transmembrane region" description="Helical" evidence="2">
    <location>
        <begin position="12"/>
        <end position="36"/>
    </location>
</feature>
<comment type="subcellular location">
    <subcellularLocation>
        <location evidence="1">Cell membrane</location>
        <topology evidence="1">Multi-pass membrane protein</topology>
    </subcellularLocation>
</comment>
<dbReference type="RefSeq" id="WP_101577225.1">
    <property type="nucleotide sequence ID" value="NZ_PGVA01000024.1"/>
</dbReference>
<keyword evidence="2" id="KW-1133">Transmembrane helix</keyword>
<evidence type="ECO:0000313" key="5">
    <source>
        <dbReference type="EMBL" id="PLR97186.1"/>
    </source>
</evidence>
<keyword evidence="2" id="KW-0472">Membrane</keyword>
<dbReference type="Proteomes" id="UP000235114">
    <property type="component" value="Unassembled WGS sequence"/>
</dbReference>
<dbReference type="SUPFAM" id="SSF51735">
    <property type="entry name" value="NAD(P)-binding Rossmann-fold domains"/>
    <property type="match status" value="1"/>
</dbReference>
<dbReference type="PRINTS" id="PR00169">
    <property type="entry name" value="KCHANNEL"/>
</dbReference>
<evidence type="ECO:0000259" key="3">
    <source>
        <dbReference type="PROSITE" id="PS51201"/>
    </source>
</evidence>
<organism evidence="4 6">
    <name type="scientific">Bacillus canaveralius</name>
    <dbReference type="NCBI Taxonomy" id="1403243"/>
    <lineage>
        <taxon>Bacteria</taxon>
        <taxon>Bacillati</taxon>
        <taxon>Bacillota</taxon>
        <taxon>Bacilli</taxon>
        <taxon>Bacillales</taxon>
        <taxon>Bacillaceae</taxon>
        <taxon>Bacillus</taxon>
    </lineage>
</organism>
<proteinExistence type="predicted"/>
<dbReference type="EMBL" id="PGVA01000024">
    <property type="protein sequence ID" value="PLR82809.1"/>
    <property type="molecule type" value="Genomic_DNA"/>
</dbReference>
<dbReference type="Gene3D" id="3.40.50.720">
    <property type="entry name" value="NAD(P)-binding Rossmann-like Domain"/>
    <property type="match status" value="1"/>
</dbReference>
<dbReference type="GO" id="GO:0006813">
    <property type="term" value="P:potassium ion transport"/>
    <property type="evidence" value="ECO:0007669"/>
    <property type="project" value="InterPro"/>
</dbReference>
<dbReference type="Proteomes" id="UP000234951">
    <property type="component" value="Unassembled WGS sequence"/>
</dbReference>
<dbReference type="PANTHER" id="PTHR43833:SF9">
    <property type="entry name" value="POTASSIUM CHANNEL PROTEIN YUGO-RELATED"/>
    <property type="match status" value="1"/>
</dbReference>
<dbReference type="PANTHER" id="PTHR43833">
    <property type="entry name" value="POTASSIUM CHANNEL PROTEIN 2-RELATED-RELATED"/>
    <property type="match status" value="1"/>
</dbReference>
<dbReference type="InterPro" id="IPR036291">
    <property type="entry name" value="NAD(P)-bd_dom_sf"/>
</dbReference>
<accession>A0A2N5GLS5</accession>
<dbReference type="GO" id="GO:0005886">
    <property type="term" value="C:plasma membrane"/>
    <property type="evidence" value="ECO:0007669"/>
    <property type="project" value="UniProtKB-SubCell"/>
</dbReference>
<evidence type="ECO:0000256" key="2">
    <source>
        <dbReference type="SAM" id="Phobius"/>
    </source>
</evidence>